<proteinExistence type="predicted"/>
<dbReference type="AlphaFoldDB" id="A0AAD9ZMR1"/>
<organism evidence="1 2">
    <name type="scientific">Dipteronia sinensis</name>
    <dbReference type="NCBI Taxonomy" id="43782"/>
    <lineage>
        <taxon>Eukaryota</taxon>
        <taxon>Viridiplantae</taxon>
        <taxon>Streptophyta</taxon>
        <taxon>Embryophyta</taxon>
        <taxon>Tracheophyta</taxon>
        <taxon>Spermatophyta</taxon>
        <taxon>Magnoliopsida</taxon>
        <taxon>eudicotyledons</taxon>
        <taxon>Gunneridae</taxon>
        <taxon>Pentapetalae</taxon>
        <taxon>rosids</taxon>
        <taxon>malvids</taxon>
        <taxon>Sapindales</taxon>
        <taxon>Sapindaceae</taxon>
        <taxon>Hippocastanoideae</taxon>
        <taxon>Acereae</taxon>
        <taxon>Dipteronia</taxon>
    </lineage>
</organism>
<keyword evidence="2" id="KW-1185">Reference proteome</keyword>
<dbReference type="EMBL" id="JANJYJ010000010">
    <property type="protein sequence ID" value="KAK3184780.1"/>
    <property type="molecule type" value="Genomic_DNA"/>
</dbReference>
<comment type="caution">
    <text evidence="1">The sequence shown here is derived from an EMBL/GenBank/DDBJ whole genome shotgun (WGS) entry which is preliminary data.</text>
</comment>
<gene>
    <name evidence="1" type="ORF">Dsin_032066</name>
</gene>
<dbReference type="Proteomes" id="UP001281410">
    <property type="component" value="Unassembled WGS sequence"/>
</dbReference>
<name>A0AAD9ZMR1_9ROSI</name>
<evidence type="ECO:0000313" key="2">
    <source>
        <dbReference type="Proteomes" id="UP001281410"/>
    </source>
</evidence>
<sequence>MDALESRVDAHNEILSKTQATLSTVVDRLNGLETDYTTITQTNKAMLREFQMGIKEDLYLLTQEVLNNRTFVEQKFWNIQAEMDEVRTEWASYHNNRTVNFGAITSTNAIQIPKLSTFNGNRDAMEVENLIFGLEQYF</sequence>
<evidence type="ECO:0000313" key="1">
    <source>
        <dbReference type="EMBL" id="KAK3184780.1"/>
    </source>
</evidence>
<accession>A0AAD9ZMR1</accession>
<protein>
    <submittedName>
        <fullName evidence="1">Uncharacterized protein</fullName>
    </submittedName>
</protein>
<reference evidence="1" key="1">
    <citation type="journal article" date="2023" name="Plant J.">
        <title>Genome sequences and population genomics provide insights into the demographic history, inbreeding, and mutation load of two 'living fossil' tree species of Dipteronia.</title>
        <authorList>
            <person name="Feng Y."/>
            <person name="Comes H.P."/>
            <person name="Chen J."/>
            <person name="Zhu S."/>
            <person name="Lu R."/>
            <person name="Zhang X."/>
            <person name="Li P."/>
            <person name="Qiu J."/>
            <person name="Olsen K.M."/>
            <person name="Qiu Y."/>
        </authorList>
    </citation>
    <scope>NUCLEOTIDE SEQUENCE</scope>
    <source>
        <strain evidence="1">NBL</strain>
    </source>
</reference>